<feature type="region of interest" description="Disordered" evidence="6">
    <location>
        <begin position="184"/>
        <end position="204"/>
    </location>
</feature>
<dbReference type="Gene3D" id="3.10.20.30">
    <property type="match status" value="1"/>
</dbReference>
<keyword evidence="9" id="KW-1185">Reference proteome</keyword>
<dbReference type="EMBL" id="VUMN01000003">
    <property type="protein sequence ID" value="MSS57716.1"/>
    <property type="molecule type" value="Genomic_DNA"/>
</dbReference>
<dbReference type="CDD" id="cd00207">
    <property type="entry name" value="fer2"/>
    <property type="match status" value="1"/>
</dbReference>
<proteinExistence type="predicted"/>
<dbReference type="InterPro" id="IPR001041">
    <property type="entry name" value="2Fe-2S_ferredoxin-type"/>
</dbReference>
<accession>A0A7X2NQH6</accession>
<keyword evidence="5" id="KW-0411">Iron-sulfur</keyword>
<dbReference type="RefSeq" id="WP_105303015.1">
    <property type="nucleotide sequence ID" value="NZ_JAQXPC010000087.1"/>
</dbReference>
<evidence type="ECO:0000259" key="7">
    <source>
        <dbReference type="PROSITE" id="PS51085"/>
    </source>
</evidence>
<dbReference type="GO" id="GO:0051537">
    <property type="term" value="F:2 iron, 2 sulfur cluster binding"/>
    <property type="evidence" value="ECO:0007669"/>
    <property type="project" value="UniProtKB-KW"/>
</dbReference>
<evidence type="ECO:0000313" key="8">
    <source>
        <dbReference type="EMBL" id="MSS57716.1"/>
    </source>
</evidence>
<dbReference type="Proteomes" id="UP000461880">
    <property type="component" value="Unassembled WGS sequence"/>
</dbReference>
<dbReference type="SUPFAM" id="SSF47741">
    <property type="entry name" value="CO dehydrogenase ISP C-domain like"/>
    <property type="match status" value="1"/>
</dbReference>
<dbReference type="Pfam" id="PF01799">
    <property type="entry name" value="Fer2_2"/>
    <property type="match status" value="1"/>
</dbReference>
<comment type="caution">
    <text evidence="8">The sequence shown here is derived from an EMBL/GenBank/DDBJ whole genome shotgun (WGS) entry which is preliminary data.</text>
</comment>
<dbReference type="InterPro" id="IPR051452">
    <property type="entry name" value="Diverse_Oxidoreductases"/>
</dbReference>
<dbReference type="GO" id="GO:0016491">
    <property type="term" value="F:oxidoreductase activity"/>
    <property type="evidence" value="ECO:0007669"/>
    <property type="project" value="UniProtKB-KW"/>
</dbReference>
<evidence type="ECO:0000256" key="2">
    <source>
        <dbReference type="ARBA" id="ARBA00022723"/>
    </source>
</evidence>
<dbReference type="Pfam" id="PF00111">
    <property type="entry name" value="Fer2"/>
    <property type="match status" value="1"/>
</dbReference>
<feature type="domain" description="2Fe-2S ferredoxin-type" evidence="7">
    <location>
        <begin position="4"/>
        <end position="87"/>
    </location>
</feature>
<evidence type="ECO:0000256" key="1">
    <source>
        <dbReference type="ARBA" id="ARBA00022714"/>
    </source>
</evidence>
<dbReference type="AlphaFoldDB" id="A0A7X2NQH6"/>
<evidence type="ECO:0000256" key="6">
    <source>
        <dbReference type="SAM" id="MobiDB-lite"/>
    </source>
</evidence>
<sequence length="204" mass="22253">MKKDYISLTVNKRQYRFSIGTAFGQVPPSETLLTTLRERLGLTGTKSSCNEGACGCCTVIMDGDAVTSCMILTAECDGKDITTIEGLEDPEKGLDPIQQAFIDEYAFQCGYCTPGIIMAAKALLMKNPHPTPDEIKEALSGNYCRCVSHYTVLRAVNRAAGNPEDTTAVMHYAKDDVEDPICVRENKHPSPFAYGSENDHSSPD</sequence>
<dbReference type="PANTHER" id="PTHR44379:SF5">
    <property type="entry name" value="OXIDOREDUCTASE WITH IRON-SULFUR SUBUNIT"/>
    <property type="match status" value="1"/>
</dbReference>
<dbReference type="InterPro" id="IPR002888">
    <property type="entry name" value="2Fe-2S-bd"/>
</dbReference>
<evidence type="ECO:0000256" key="5">
    <source>
        <dbReference type="ARBA" id="ARBA00023014"/>
    </source>
</evidence>
<evidence type="ECO:0000256" key="3">
    <source>
        <dbReference type="ARBA" id="ARBA00023002"/>
    </source>
</evidence>
<reference evidence="8 9" key="1">
    <citation type="submission" date="2019-08" db="EMBL/GenBank/DDBJ databases">
        <title>In-depth cultivation of the pig gut microbiome towards novel bacterial diversity and tailored functional studies.</title>
        <authorList>
            <person name="Wylensek D."/>
            <person name="Hitch T.C.A."/>
            <person name="Clavel T."/>
        </authorList>
    </citation>
    <scope>NUCLEOTIDE SEQUENCE [LARGE SCALE GENOMIC DNA]</scope>
    <source>
        <strain evidence="8 9">Oil+RF-744-GAM-WT-6</strain>
    </source>
</reference>
<dbReference type="InterPro" id="IPR012675">
    <property type="entry name" value="Beta-grasp_dom_sf"/>
</dbReference>
<evidence type="ECO:0000313" key="9">
    <source>
        <dbReference type="Proteomes" id="UP000461880"/>
    </source>
</evidence>
<keyword evidence="3" id="KW-0560">Oxidoreductase</keyword>
<dbReference type="GO" id="GO:0046872">
    <property type="term" value="F:metal ion binding"/>
    <property type="evidence" value="ECO:0007669"/>
    <property type="project" value="UniProtKB-KW"/>
</dbReference>
<dbReference type="SUPFAM" id="SSF54292">
    <property type="entry name" value="2Fe-2S ferredoxin-like"/>
    <property type="match status" value="1"/>
</dbReference>
<dbReference type="PANTHER" id="PTHR44379">
    <property type="entry name" value="OXIDOREDUCTASE WITH IRON-SULFUR SUBUNIT"/>
    <property type="match status" value="1"/>
</dbReference>
<dbReference type="PROSITE" id="PS51085">
    <property type="entry name" value="2FE2S_FER_2"/>
    <property type="match status" value="1"/>
</dbReference>
<gene>
    <name evidence="8" type="ORF">FYJ51_02200</name>
</gene>
<organism evidence="8 9">
    <name type="scientific">Stecheria intestinalis</name>
    <dbReference type="NCBI Taxonomy" id="2606630"/>
    <lineage>
        <taxon>Bacteria</taxon>
        <taxon>Bacillati</taxon>
        <taxon>Bacillota</taxon>
        <taxon>Erysipelotrichia</taxon>
        <taxon>Erysipelotrichales</taxon>
        <taxon>Erysipelotrichaceae</taxon>
        <taxon>Stecheria</taxon>
    </lineage>
</organism>
<keyword evidence="2" id="KW-0479">Metal-binding</keyword>
<name>A0A7X2NQH6_9FIRM</name>
<dbReference type="InterPro" id="IPR036010">
    <property type="entry name" value="2Fe-2S_ferredoxin-like_sf"/>
</dbReference>
<protein>
    <submittedName>
        <fullName evidence="8">(2Fe-2S)-binding protein</fullName>
    </submittedName>
</protein>
<evidence type="ECO:0000256" key="4">
    <source>
        <dbReference type="ARBA" id="ARBA00023004"/>
    </source>
</evidence>
<dbReference type="InterPro" id="IPR036884">
    <property type="entry name" value="2Fe-2S-bd_dom_sf"/>
</dbReference>
<keyword evidence="4" id="KW-0408">Iron</keyword>
<dbReference type="Gene3D" id="1.10.150.120">
    <property type="entry name" value="[2Fe-2S]-binding domain"/>
    <property type="match status" value="1"/>
</dbReference>
<keyword evidence="1" id="KW-0001">2Fe-2S</keyword>